<keyword evidence="17" id="KW-1185">Reference proteome</keyword>
<dbReference type="PATRIC" id="fig|1280946.3.peg.1894"/>
<evidence type="ECO:0000256" key="5">
    <source>
        <dbReference type="ARBA" id="ARBA00022692"/>
    </source>
</evidence>
<evidence type="ECO:0000256" key="2">
    <source>
        <dbReference type="ARBA" id="ARBA00022448"/>
    </source>
</evidence>
<dbReference type="PROSITE" id="PS52016">
    <property type="entry name" value="TONB_DEPENDENT_REC_3"/>
    <property type="match status" value="1"/>
</dbReference>
<dbReference type="Proteomes" id="UP000027037">
    <property type="component" value="Unassembled WGS sequence"/>
</dbReference>
<reference evidence="16 17" key="1">
    <citation type="journal article" date="2014" name="Antonie Van Leeuwenhoek">
        <title>Hyphomonas beringensis sp. nov. and Hyphomonas chukchiensis sp. nov., isolated from surface seawater of the Bering Sea and Chukchi Sea.</title>
        <authorList>
            <person name="Li C."/>
            <person name="Lai Q."/>
            <person name="Li G."/>
            <person name="Dong C."/>
            <person name="Wang J."/>
            <person name="Liao Y."/>
            <person name="Shao Z."/>
        </authorList>
    </citation>
    <scope>NUCLEOTIDE SEQUENCE [LARGE SCALE GENOMIC DNA]</scope>
    <source>
        <strain evidence="16 17">25B14_1</strain>
    </source>
</reference>
<feature type="signal peptide" evidence="13">
    <location>
        <begin position="1"/>
        <end position="25"/>
    </location>
</feature>
<dbReference type="PANTHER" id="PTHR32552">
    <property type="entry name" value="FERRICHROME IRON RECEPTOR-RELATED"/>
    <property type="match status" value="1"/>
</dbReference>
<evidence type="ECO:0000313" key="16">
    <source>
        <dbReference type="EMBL" id="KCZ54342.1"/>
    </source>
</evidence>
<comment type="caution">
    <text evidence="16">The sequence shown here is derived from an EMBL/GenBank/DDBJ whole genome shotgun (WGS) entry which is preliminary data.</text>
</comment>
<accession>A0A062U7S7</accession>
<evidence type="ECO:0000256" key="6">
    <source>
        <dbReference type="ARBA" id="ARBA00023004"/>
    </source>
</evidence>
<keyword evidence="2 11" id="KW-0813">Transport</keyword>
<evidence type="ECO:0000256" key="12">
    <source>
        <dbReference type="RuleBase" id="RU003357"/>
    </source>
</evidence>
<dbReference type="Gene3D" id="2.170.130.10">
    <property type="entry name" value="TonB-dependent receptor, plug domain"/>
    <property type="match status" value="1"/>
</dbReference>
<keyword evidence="3 11" id="KW-1134">Transmembrane beta strand</keyword>
<organism evidence="16 17">
    <name type="scientific">Hyphomonas beringensis</name>
    <dbReference type="NCBI Taxonomy" id="1280946"/>
    <lineage>
        <taxon>Bacteria</taxon>
        <taxon>Pseudomonadati</taxon>
        <taxon>Pseudomonadota</taxon>
        <taxon>Alphaproteobacteria</taxon>
        <taxon>Hyphomonadales</taxon>
        <taxon>Hyphomonadaceae</taxon>
        <taxon>Hyphomonas</taxon>
    </lineage>
</organism>
<keyword evidence="7" id="KW-0406">Ion transport</keyword>
<dbReference type="GO" id="GO:0009279">
    <property type="term" value="C:cell outer membrane"/>
    <property type="evidence" value="ECO:0007669"/>
    <property type="project" value="UniProtKB-SubCell"/>
</dbReference>
<protein>
    <submittedName>
        <fullName evidence="16">TonB-denpendent receptor</fullName>
    </submittedName>
</protein>
<dbReference type="RefSeq" id="WP_034796113.1">
    <property type="nucleotide sequence ID" value="NZ_AWFF01000038.1"/>
</dbReference>
<evidence type="ECO:0000256" key="11">
    <source>
        <dbReference type="PROSITE-ProRule" id="PRU01360"/>
    </source>
</evidence>
<comment type="subcellular location">
    <subcellularLocation>
        <location evidence="1 11">Cell outer membrane</location>
        <topology evidence="1 11">Multi-pass membrane protein</topology>
    </subcellularLocation>
</comment>
<sequence length="836" mass="90915">MFRSTLLQQASLAVLSVGLALGASAQDADTDTDTELRAQTITVTATRRAESVQDIPLNIAALGGDQLEEQGFDELSDVVAYIPGINVVDRGGRQGNPIIVRGLNADGLGSGDGNNDGGGTVATYIGEIPLFVDLKLNDLERVEVLLGPQGTLYGAGTLGGAIRYIPVKPQFDADTLEVRSEISKYSEAASLSYETGLTFNKSITESFAIRGSIDYEDDSGFIDYPYVVQEIGVSDPDPDFTDPDDVAANLRTITDANGERTLSGRLAARWEPTAWLDGTLTYYYQKSDIDGRQGSSARSTLETGEYELAKRVPEPNEITNQLLALEVSADLGFAELTSATGYSRFDDDGQRDQTDLLISLEYSYELFPTFTAYTHEKGRTTTFNQEVRLVSTTESRFNWIIGAFYNNSDVISYSEEYTPGYADYVGFDRPDDLEYYSQFYSSLEEAALFGEIGYDITDKWSVTVGGRYYEYDLESYSDVDFPLFDSGPDYTQTVGISAMEDSLKSDFAAGSPGGTERTSQSDDGTLFKFNTSYDFTDDILGYFTVSEGYRIGNSNGIAACPAYDPTDNQQGACALQPGQQFGPGAGDVSTRDETQFGPDTTTNYELGFKSTLMDGRVTLNGAAYYIEWTDPQLSSATINASLPITVNAEGAETKGFELNGGWMVNDQFSLRGSYSHTEAKLTADAPGLVSTISVPGFSTVLLDGKDGDRLPGSPEDQFSVFGSYLMPLENGAEVTFNAGYTWQGDVLSRTGALGDGLTLDSYGVANVSAVYDTGDWQATFFVNNLFDEYYETGVVGTRLYNQTLTDDAGGPVYVRTYYTFVGAPRAVGVRFKYKFE</sequence>
<keyword evidence="5 11" id="KW-0812">Transmembrane</keyword>
<evidence type="ECO:0000256" key="1">
    <source>
        <dbReference type="ARBA" id="ARBA00004571"/>
    </source>
</evidence>
<dbReference type="InterPro" id="IPR000531">
    <property type="entry name" value="Beta-barrel_TonB"/>
</dbReference>
<dbReference type="InterPro" id="IPR039426">
    <property type="entry name" value="TonB-dep_rcpt-like"/>
</dbReference>
<evidence type="ECO:0000256" key="7">
    <source>
        <dbReference type="ARBA" id="ARBA00023065"/>
    </source>
</evidence>
<evidence type="ECO:0000259" key="15">
    <source>
        <dbReference type="Pfam" id="PF07715"/>
    </source>
</evidence>
<keyword evidence="13" id="KW-0732">Signal</keyword>
<evidence type="ECO:0000256" key="10">
    <source>
        <dbReference type="ARBA" id="ARBA00023237"/>
    </source>
</evidence>
<keyword evidence="8 12" id="KW-0798">TonB box</keyword>
<keyword evidence="4" id="KW-0410">Iron transport</keyword>
<keyword evidence="9 11" id="KW-0472">Membrane</keyword>
<dbReference type="PANTHER" id="PTHR32552:SF81">
    <property type="entry name" value="TONB-DEPENDENT OUTER MEMBRANE RECEPTOR"/>
    <property type="match status" value="1"/>
</dbReference>
<proteinExistence type="inferred from homology"/>
<evidence type="ECO:0000256" key="8">
    <source>
        <dbReference type="ARBA" id="ARBA00023077"/>
    </source>
</evidence>
<evidence type="ECO:0000259" key="14">
    <source>
        <dbReference type="Pfam" id="PF00593"/>
    </source>
</evidence>
<dbReference type="Pfam" id="PF00593">
    <property type="entry name" value="TonB_dep_Rec_b-barrel"/>
    <property type="match status" value="1"/>
</dbReference>
<dbReference type="OrthoDB" id="7313036at2"/>
<feature type="domain" description="TonB-dependent receptor-like beta-barrel" evidence="14">
    <location>
        <begin position="279"/>
        <end position="785"/>
    </location>
</feature>
<dbReference type="STRING" id="1280946.HY29_14425"/>
<keyword evidence="6" id="KW-0408">Iron</keyword>
<dbReference type="Gene3D" id="2.40.170.20">
    <property type="entry name" value="TonB-dependent receptor, beta-barrel domain"/>
    <property type="match status" value="1"/>
</dbReference>
<dbReference type="InterPro" id="IPR037066">
    <property type="entry name" value="Plug_dom_sf"/>
</dbReference>
<comment type="similarity">
    <text evidence="11 12">Belongs to the TonB-dependent receptor family.</text>
</comment>
<keyword evidence="10 11" id="KW-0998">Cell outer membrane</keyword>
<name>A0A062U7S7_9PROT</name>
<dbReference type="SUPFAM" id="SSF56935">
    <property type="entry name" value="Porins"/>
    <property type="match status" value="1"/>
</dbReference>
<dbReference type="AlphaFoldDB" id="A0A062U7S7"/>
<dbReference type="GO" id="GO:0006826">
    <property type="term" value="P:iron ion transport"/>
    <property type="evidence" value="ECO:0007669"/>
    <property type="project" value="UniProtKB-KW"/>
</dbReference>
<feature type="domain" description="TonB-dependent receptor plug" evidence="15">
    <location>
        <begin position="52"/>
        <end position="161"/>
    </location>
</feature>
<dbReference type="Pfam" id="PF07715">
    <property type="entry name" value="Plug"/>
    <property type="match status" value="1"/>
</dbReference>
<gene>
    <name evidence="16" type="ORF">HY29_14425</name>
</gene>
<evidence type="ECO:0000256" key="13">
    <source>
        <dbReference type="SAM" id="SignalP"/>
    </source>
</evidence>
<evidence type="ECO:0000256" key="9">
    <source>
        <dbReference type="ARBA" id="ARBA00023136"/>
    </source>
</evidence>
<dbReference type="eggNOG" id="COG4771">
    <property type="taxonomic scope" value="Bacteria"/>
</dbReference>
<dbReference type="InterPro" id="IPR012910">
    <property type="entry name" value="Plug_dom"/>
</dbReference>
<keyword evidence="16" id="KW-0675">Receptor</keyword>
<evidence type="ECO:0000313" key="17">
    <source>
        <dbReference type="Proteomes" id="UP000027037"/>
    </source>
</evidence>
<evidence type="ECO:0000256" key="3">
    <source>
        <dbReference type="ARBA" id="ARBA00022452"/>
    </source>
</evidence>
<feature type="chain" id="PRO_5001614879" evidence="13">
    <location>
        <begin position="26"/>
        <end position="836"/>
    </location>
</feature>
<dbReference type="InterPro" id="IPR036942">
    <property type="entry name" value="Beta-barrel_TonB_sf"/>
</dbReference>
<dbReference type="EMBL" id="AWFF01000038">
    <property type="protein sequence ID" value="KCZ54342.1"/>
    <property type="molecule type" value="Genomic_DNA"/>
</dbReference>
<evidence type="ECO:0000256" key="4">
    <source>
        <dbReference type="ARBA" id="ARBA00022496"/>
    </source>
</evidence>